<evidence type="ECO:0000259" key="1">
    <source>
        <dbReference type="Pfam" id="PF13392"/>
    </source>
</evidence>
<keyword evidence="2" id="KW-0255">Endonuclease</keyword>
<proteinExistence type="predicted"/>
<feature type="domain" description="HNH nuclease" evidence="1">
    <location>
        <begin position="167"/>
        <end position="190"/>
    </location>
</feature>
<keyword evidence="3" id="KW-1185">Reference proteome</keyword>
<dbReference type="RefSeq" id="WP_251407575.1">
    <property type="nucleotide sequence ID" value="NZ_JAMQGM010000001.1"/>
</dbReference>
<protein>
    <submittedName>
        <fullName evidence="2">HNH endonuclease</fullName>
    </submittedName>
</protein>
<evidence type="ECO:0000313" key="2">
    <source>
        <dbReference type="EMBL" id="MCM2575834.1"/>
    </source>
</evidence>
<accession>A0ABT0X019</accession>
<keyword evidence="2" id="KW-0540">Nuclease</keyword>
<comment type="caution">
    <text evidence="2">The sequence shown here is derived from an EMBL/GenBank/DDBJ whole genome shotgun (WGS) entry which is preliminary data.</text>
</comment>
<evidence type="ECO:0000313" key="3">
    <source>
        <dbReference type="Proteomes" id="UP001167160"/>
    </source>
</evidence>
<dbReference type="Proteomes" id="UP001167160">
    <property type="component" value="Unassembled WGS sequence"/>
</dbReference>
<organism evidence="2 3">
    <name type="scientific">Streptomyces meridianus</name>
    <dbReference type="NCBI Taxonomy" id="2938945"/>
    <lineage>
        <taxon>Bacteria</taxon>
        <taxon>Bacillati</taxon>
        <taxon>Actinomycetota</taxon>
        <taxon>Actinomycetes</taxon>
        <taxon>Kitasatosporales</taxon>
        <taxon>Streptomycetaceae</taxon>
        <taxon>Streptomyces</taxon>
    </lineage>
</organism>
<dbReference type="EMBL" id="JAMQGM010000001">
    <property type="protein sequence ID" value="MCM2575834.1"/>
    <property type="molecule type" value="Genomic_DNA"/>
</dbReference>
<reference evidence="2" key="1">
    <citation type="journal article" date="2023" name="Int. J. Syst. Evol. Microbiol.">
        <title>Streptomyces meridianus sp. nov. isolated from brackish water of the Tagus estuary in Alcochete, Portugal.</title>
        <authorList>
            <person name="Santos J.D.N."/>
            <person name="Klimek D."/>
            <person name="Calusinska M."/>
            <person name="Lobo Da Cunha A."/>
            <person name="Catita J."/>
            <person name="Goncalves H."/>
            <person name="Gonzalez I."/>
            <person name="Reyes F."/>
            <person name="Lage O.M."/>
        </authorList>
    </citation>
    <scope>NUCLEOTIDE SEQUENCE</scope>
    <source>
        <strain evidence="2">MTZ3.1</strain>
    </source>
</reference>
<gene>
    <name evidence="2" type="ORF">M1E25_00430</name>
</gene>
<dbReference type="InterPro" id="IPR003615">
    <property type="entry name" value="HNH_nuc"/>
</dbReference>
<dbReference type="CDD" id="cd00085">
    <property type="entry name" value="HNHc"/>
    <property type="match status" value="1"/>
</dbReference>
<name>A0ABT0X019_9ACTN</name>
<dbReference type="GO" id="GO:0004519">
    <property type="term" value="F:endonuclease activity"/>
    <property type="evidence" value="ECO:0007669"/>
    <property type="project" value="UniProtKB-KW"/>
</dbReference>
<dbReference type="Pfam" id="PF13392">
    <property type="entry name" value="HNH_3"/>
    <property type="match status" value="1"/>
</dbReference>
<keyword evidence="2" id="KW-0378">Hydrolase</keyword>
<sequence length="219" mass="24756">MAAKYTRPLLSEMAARSTSLSDMIRRLGRDPRSGSLSYLRRKLTEFGIDTSHFEKRHMVYSKELLEEAVAASTSVAGVLRYLGLRQAGGTQAHVGRKIKAYGIDTTHFCPYVRPPSARKREPHEVLVHLPETSRRTPGIRLRRALTECGVPEVCAECGTGPCWMGRPMTLEVDHINGDWLDNRLDNLRLLCPNCHATTQTYCGRNKRRSTPSGRDRHRE</sequence>